<dbReference type="Proteomes" id="UP001151760">
    <property type="component" value="Unassembled WGS sequence"/>
</dbReference>
<gene>
    <name evidence="3" type="ORF">Tco_0702814</name>
</gene>
<sequence length="584" mass="66715">MLWNIDLEIQRNLTHLGAYDMLQELKAMFSKQAEQELLQTVREFHTCKQEEGQSVSTHVLKMKGYIDNLERLCQPVGKNLATVNELHAMLKLHEDTLPKKDANPALRAIRAGFRKTRKINLIKLLKGVMGLRGSNGNRAAVEAIGSYHLELPTGLVIVLNNCHYAPSITRGVISVSRLYDDSFINRFDENNVLSVSKNNLFYFVVVPRDGIFEIDIGYGFTQTYGVNYEETFSPVADIRAIRILIAIAAYYDYEIWQMDVKTAFLNGHLSEEVYMEQPEGFVNPKYPNHNPGEEHWTAVKNILKYLRNTKDMFLVLIGWKSTKQSIFATSSTDAEYIAAFDASKEAVWIRKFISGLGIVPTIEEPISMYCDNTRAIAIAKDDGVTKGVRLNESRCFTVSAMRKHIESFTLSTDAEKIRWNNLIPIKLNILTWRISLDRIPTRSNLDSRGIDLDSISCPVCNDEIETSQHLLIDCSIAKSSWILVSKWWGFHDYPKDLPSLIKWADNTNLPTKSARIFDAVVQTTLWAIWNLRNRICFDSKPPRKDLIGNDIKLLSHLWISHRSRNCKPCWLNWTSDPAIACSYL</sequence>
<evidence type="ECO:0000259" key="2">
    <source>
        <dbReference type="Pfam" id="PF13966"/>
    </source>
</evidence>
<evidence type="ECO:0000313" key="4">
    <source>
        <dbReference type="Proteomes" id="UP001151760"/>
    </source>
</evidence>
<comment type="caution">
    <text evidence="3">The sequence shown here is derived from an EMBL/GenBank/DDBJ whole genome shotgun (WGS) entry which is preliminary data.</text>
</comment>
<organism evidence="3 4">
    <name type="scientific">Tanacetum coccineum</name>
    <dbReference type="NCBI Taxonomy" id="301880"/>
    <lineage>
        <taxon>Eukaryota</taxon>
        <taxon>Viridiplantae</taxon>
        <taxon>Streptophyta</taxon>
        <taxon>Embryophyta</taxon>
        <taxon>Tracheophyta</taxon>
        <taxon>Spermatophyta</taxon>
        <taxon>Magnoliopsida</taxon>
        <taxon>eudicotyledons</taxon>
        <taxon>Gunneridae</taxon>
        <taxon>Pentapetalae</taxon>
        <taxon>asterids</taxon>
        <taxon>campanulids</taxon>
        <taxon>Asterales</taxon>
        <taxon>Asteraceae</taxon>
        <taxon>Asteroideae</taxon>
        <taxon>Anthemideae</taxon>
        <taxon>Anthemidinae</taxon>
        <taxon>Tanacetum</taxon>
    </lineage>
</organism>
<reference evidence="3" key="2">
    <citation type="submission" date="2022-01" db="EMBL/GenBank/DDBJ databases">
        <authorList>
            <person name="Yamashiro T."/>
            <person name="Shiraishi A."/>
            <person name="Satake H."/>
            <person name="Nakayama K."/>
        </authorList>
    </citation>
    <scope>NUCLEOTIDE SEQUENCE</scope>
</reference>
<proteinExistence type="predicted"/>
<dbReference type="Pfam" id="PF13966">
    <property type="entry name" value="zf-RVT"/>
    <property type="match status" value="1"/>
</dbReference>
<evidence type="ECO:0000259" key="1">
    <source>
        <dbReference type="Pfam" id="PF07727"/>
    </source>
</evidence>
<keyword evidence="4" id="KW-1185">Reference proteome</keyword>
<dbReference type="Pfam" id="PF07727">
    <property type="entry name" value="RVT_2"/>
    <property type="match status" value="1"/>
</dbReference>
<feature type="domain" description="Reverse transcriptase Ty1/copia-type" evidence="1">
    <location>
        <begin position="218"/>
        <end position="284"/>
    </location>
</feature>
<dbReference type="PANTHER" id="PTHR11439:SF467">
    <property type="entry name" value="INTEGRASE CATALYTIC DOMAIN-CONTAINING PROTEIN"/>
    <property type="match status" value="1"/>
</dbReference>
<dbReference type="InterPro" id="IPR026960">
    <property type="entry name" value="RVT-Znf"/>
</dbReference>
<dbReference type="EMBL" id="BQNB010009901">
    <property type="protein sequence ID" value="GJS69973.1"/>
    <property type="molecule type" value="Genomic_DNA"/>
</dbReference>
<feature type="domain" description="Reverse transcriptase zinc-binding" evidence="2">
    <location>
        <begin position="396"/>
        <end position="481"/>
    </location>
</feature>
<accession>A0ABQ4XX39</accession>
<protein>
    <submittedName>
        <fullName evidence="3">Zinc finger, CCHC-type containing protein</fullName>
    </submittedName>
</protein>
<name>A0ABQ4XX39_9ASTR</name>
<dbReference type="CDD" id="cd09272">
    <property type="entry name" value="RNase_HI_RT_Ty1"/>
    <property type="match status" value="1"/>
</dbReference>
<dbReference type="PANTHER" id="PTHR11439">
    <property type="entry name" value="GAG-POL-RELATED RETROTRANSPOSON"/>
    <property type="match status" value="1"/>
</dbReference>
<reference evidence="3" key="1">
    <citation type="journal article" date="2022" name="Int. J. Mol. Sci.">
        <title>Draft Genome of Tanacetum Coccineum: Genomic Comparison of Closely Related Tanacetum-Family Plants.</title>
        <authorList>
            <person name="Yamashiro T."/>
            <person name="Shiraishi A."/>
            <person name="Nakayama K."/>
            <person name="Satake H."/>
        </authorList>
    </citation>
    <scope>NUCLEOTIDE SEQUENCE</scope>
</reference>
<evidence type="ECO:0000313" key="3">
    <source>
        <dbReference type="EMBL" id="GJS69973.1"/>
    </source>
</evidence>
<dbReference type="InterPro" id="IPR013103">
    <property type="entry name" value="RVT_2"/>
</dbReference>